<protein>
    <recommendedName>
        <fullName evidence="10">Zinc finger protein 346</fullName>
    </recommendedName>
</protein>
<evidence type="ECO:0000256" key="7">
    <source>
        <dbReference type="ARBA" id="ARBA00022833"/>
    </source>
</evidence>
<reference evidence="13 14" key="1">
    <citation type="submission" date="2024-05" db="EMBL/GenBank/DDBJ databases">
        <title>Genome sequencing and assembly of Indian major carp, Cirrhinus mrigala (Hamilton, 1822).</title>
        <authorList>
            <person name="Mohindra V."/>
            <person name="Chowdhury L.M."/>
            <person name="Lal K."/>
            <person name="Jena J.K."/>
        </authorList>
    </citation>
    <scope>NUCLEOTIDE SEQUENCE [LARGE SCALE GENOMIC DNA]</scope>
    <source>
        <strain evidence="13">CM1030</strain>
        <tissue evidence="13">Blood</tissue>
    </source>
</reference>
<evidence type="ECO:0000256" key="9">
    <source>
        <dbReference type="ARBA" id="ARBA00023242"/>
    </source>
</evidence>
<dbReference type="Gene3D" id="3.30.160.60">
    <property type="entry name" value="Classic Zinc Finger"/>
    <property type="match status" value="1"/>
</dbReference>
<name>A0ABD0NK73_CIRMR</name>
<keyword evidence="3" id="KW-0963">Cytoplasm</keyword>
<keyword evidence="7" id="KW-0862">Zinc</keyword>
<feature type="non-terminal residue" evidence="13">
    <location>
        <position position="1"/>
    </location>
</feature>
<dbReference type="PANTHER" id="PTHR46144">
    <property type="entry name" value="ZINC FINGER PROTEIN 385B-LIKE"/>
    <property type="match status" value="1"/>
</dbReference>
<gene>
    <name evidence="13" type="ORF">M9458_041634</name>
</gene>
<feature type="region of interest" description="Disordered" evidence="11">
    <location>
        <begin position="1"/>
        <end position="27"/>
    </location>
</feature>
<dbReference type="SUPFAM" id="SSF57667">
    <property type="entry name" value="beta-beta-alpha zinc fingers"/>
    <property type="match status" value="1"/>
</dbReference>
<keyword evidence="9" id="KW-0539">Nucleus</keyword>
<feature type="compositionally biased region" description="Basic residues" evidence="11">
    <location>
        <begin position="48"/>
        <end position="58"/>
    </location>
</feature>
<dbReference type="AlphaFoldDB" id="A0ABD0NK73"/>
<dbReference type="EMBL" id="JAMKFB020000021">
    <property type="protein sequence ID" value="KAL0162238.1"/>
    <property type="molecule type" value="Genomic_DNA"/>
</dbReference>
<evidence type="ECO:0000256" key="4">
    <source>
        <dbReference type="ARBA" id="ARBA00022723"/>
    </source>
</evidence>
<dbReference type="GO" id="GO:0005737">
    <property type="term" value="C:cytoplasm"/>
    <property type="evidence" value="ECO:0007669"/>
    <property type="project" value="UniProtKB-SubCell"/>
</dbReference>
<keyword evidence="6" id="KW-0863">Zinc-finger</keyword>
<dbReference type="InterPro" id="IPR003604">
    <property type="entry name" value="Matrin/U1-like-C_Znf_C2H2"/>
</dbReference>
<feature type="region of interest" description="Disordered" evidence="11">
    <location>
        <begin position="46"/>
        <end position="71"/>
    </location>
</feature>
<organism evidence="13 14">
    <name type="scientific">Cirrhinus mrigala</name>
    <name type="common">Mrigala</name>
    <dbReference type="NCBI Taxonomy" id="683832"/>
    <lineage>
        <taxon>Eukaryota</taxon>
        <taxon>Metazoa</taxon>
        <taxon>Chordata</taxon>
        <taxon>Craniata</taxon>
        <taxon>Vertebrata</taxon>
        <taxon>Euteleostomi</taxon>
        <taxon>Actinopterygii</taxon>
        <taxon>Neopterygii</taxon>
        <taxon>Teleostei</taxon>
        <taxon>Ostariophysi</taxon>
        <taxon>Cypriniformes</taxon>
        <taxon>Cyprinidae</taxon>
        <taxon>Labeoninae</taxon>
        <taxon>Labeonini</taxon>
        <taxon>Cirrhinus</taxon>
    </lineage>
</organism>
<feature type="non-terminal residue" evidence="13">
    <location>
        <position position="71"/>
    </location>
</feature>
<dbReference type="InterPro" id="IPR013087">
    <property type="entry name" value="Znf_C2H2_type"/>
</dbReference>
<dbReference type="PANTHER" id="PTHR46144:SF5">
    <property type="entry name" value="ZINC FINGER PROTEIN 346"/>
    <property type="match status" value="1"/>
</dbReference>
<evidence type="ECO:0000256" key="2">
    <source>
        <dbReference type="ARBA" id="ARBA00004496"/>
    </source>
</evidence>
<evidence type="ECO:0000256" key="8">
    <source>
        <dbReference type="ARBA" id="ARBA00022884"/>
    </source>
</evidence>
<dbReference type="GO" id="GO:0003723">
    <property type="term" value="F:RNA binding"/>
    <property type="evidence" value="ECO:0007669"/>
    <property type="project" value="UniProtKB-KW"/>
</dbReference>
<evidence type="ECO:0000256" key="11">
    <source>
        <dbReference type="SAM" id="MobiDB-lite"/>
    </source>
</evidence>
<keyword evidence="5" id="KW-0677">Repeat</keyword>
<evidence type="ECO:0000313" key="13">
    <source>
        <dbReference type="EMBL" id="KAL0162238.1"/>
    </source>
</evidence>
<dbReference type="InterPro" id="IPR036236">
    <property type="entry name" value="Znf_C2H2_sf"/>
</dbReference>
<evidence type="ECO:0000256" key="10">
    <source>
        <dbReference type="ARBA" id="ARBA00039634"/>
    </source>
</evidence>
<evidence type="ECO:0000256" key="1">
    <source>
        <dbReference type="ARBA" id="ARBA00004123"/>
    </source>
</evidence>
<evidence type="ECO:0000256" key="3">
    <source>
        <dbReference type="ARBA" id="ARBA00022490"/>
    </source>
</evidence>
<evidence type="ECO:0000313" key="14">
    <source>
        <dbReference type="Proteomes" id="UP001529510"/>
    </source>
</evidence>
<proteinExistence type="predicted"/>
<dbReference type="GO" id="GO:0008270">
    <property type="term" value="F:zinc ion binding"/>
    <property type="evidence" value="ECO:0007669"/>
    <property type="project" value="UniProtKB-KW"/>
</dbReference>
<dbReference type="SMART" id="SM00451">
    <property type="entry name" value="ZnF_U1"/>
    <property type="match status" value="1"/>
</dbReference>
<comment type="caution">
    <text evidence="13">The sequence shown here is derived from an EMBL/GenBank/DDBJ whole genome shotgun (WGS) entry which is preliminary data.</text>
</comment>
<keyword evidence="4" id="KW-0479">Metal-binding</keyword>
<dbReference type="Proteomes" id="UP001529510">
    <property type="component" value="Unassembled WGS sequence"/>
</dbReference>
<dbReference type="GO" id="GO:0005634">
    <property type="term" value="C:nucleus"/>
    <property type="evidence" value="ECO:0007669"/>
    <property type="project" value="UniProtKB-SubCell"/>
</dbReference>
<evidence type="ECO:0000256" key="6">
    <source>
        <dbReference type="ARBA" id="ARBA00022771"/>
    </source>
</evidence>
<evidence type="ECO:0000259" key="12">
    <source>
        <dbReference type="SMART" id="SM00451"/>
    </source>
</evidence>
<keyword evidence="8" id="KW-0694">RNA-binding</keyword>
<evidence type="ECO:0000256" key="5">
    <source>
        <dbReference type="ARBA" id="ARBA00022737"/>
    </source>
</evidence>
<dbReference type="Pfam" id="PF12874">
    <property type="entry name" value="zf-met"/>
    <property type="match status" value="1"/>
</dbReference>
<feature type="domain" description="U1-type" evidence="12">
    <location>
        <begin position="25"/>
        <end position="59"/>
    </location>
</feature>
<dbReference type="InterPro" id="IPR051868">
    <property type="entry name" value="ZN346_ZMAT4"/>
</dbReference>
<sequence>LPQPKAQGKKDEVLPEGGQGPGKRDPNRFCSICQASFNNPLMAQQHYSGKKHKKHLTKQKLMETYGPSSAP</sequence>
<accession>A0ABD0NK73</accession>
<keyword evidence="14" id="KW-1185">Reference proteome</keyword>
<comment type="subcellular location">
    <subcellularLocation>
        <location evidence="2">Cytoplasm</location>
    </subcellularLocation>
    <subcellularLocation>
        <location evidence="1">Nucleus</location>
    </subcellularLocation>
</comment>